<proteinExistence type="predicted"/>
<dbReference type="EMBL" id="JAGFBR010000008">
    <property type="protein sequence ID" value="KAH0463557.1"/>
    <property type="molecule type" value="Genomic_DNA"/>
</dbReference>
<protein>
    <submittedName>
        <fullName evidence="1">Uncharacterized protein</fullName>
    </submittedName>
</protein>
<evidence type="ECO:0000313" key="2">
    <source>
        <dbReference type="Proteomes" id="UP000775213"/>
    </source>
</evidence>
<gene>
    <name evidence="1" type="ORF">IEQ34_008139</name>
</gene>
<keyword evidence="2" id="KW-1185">Reference proteome</keyword>
<dbReference type="AlphaFoldDB" id="A0AAV7H3Q7"/>
<name>A0AAV7H3Q7_DENCH</name>
<accession>A0AAV7H3Q7</accession>
<reference evidence="1 2" key="1">
    <citation type="journal article" date="2021" name="Hortic Res">
        <title>Chromosome-scale assembly of the Dendrobium chrysotoxum genome enhances the understanding of orchid evolution.</title>
        <authorList>
            <person name="Zhang Y."/>
            <person name="Zhang G.Q."/>
            <person name="Zhang D."/>
            <person name="Liu X.D."/>
            <person name="Xu X.Y."/>
            <person name="Sun W.H."/>
            <person name="Yu X."/>
            <person name="Zhu X."/>
            <person name="Wang Z.W."/>
            <person name="Zhao X."/>
            <person name="Zhong W.Y."/>
            <person name="Chen H."/>
            <person name="Yin W.L."/>
            <person name="Huang T."/>
            <person name="Niu S.C."/>
            <person name="Liu Z.J."/>
        </authorList>
    </citation>
    <scope>NUCLEOTIDE SEQUENCE [LARGE SCALE GENOMIC DNA]</scope>
    <source>
        <strain evidence="1">Lindl</strain>
    </source>
</reference>
<evidence type="ECO:0000313" key="1">
    <source>
        <dbReference type="EMBL" id="KAH0463557.1"/>
    </source>
</evidence>
<dbReference type="Proteomes" id="UP000775213">
    <property type="component" value="Unassembled WGS sequence"/>
</dbReference>
<comment type="caution">
    <text evidence="1">The sequence shown here is derived from an EMBL/GenBank/DDBJ whole genome shotgun (WGS) entry which is preliminary data.</text>
</comment>
<organism evidence="1 2">
    <name type="scientific">Dendrobium chrysotoxum</name>
    <name type="common">Orchid</name>
    <dbReference type="NCBI Taxonomy" id="161865"/>
    <lineage>
        <taxon>Eukaryota</taxon>
        <taxon>Viridiplantae</taxon>
        <taxon>Streptophyta</taxon>
        <taxon>Embryophyta</taxon>
        <taxon>Tracheophyta</taxon>
        <taxon>Spermatophyta</taxon>
        <taxon>Magnoliopsida</taxon>
        <taxon>Liliopsida</taxon>
        <taxon>Asparagales</taxon>
        <taxon>Orchidaceae</taxon>
        <taxon>Epidendroideae</taxon>
        <taxon>Malaxideae</taxon>
        <taxon>Dendrobiinae</taxon>
        <taxon>Dendrobium</taxon>
    </lineage>
</organism>
<sequence length="116" mass="13529">MTGQHGFKAIRWLDGSPIQARFLLTILVPPDADLSRMNPKDLEEAPHPYGSRAPIGKYKCIESWRNLKTCINFVDVLTKNFKSSKSIQLLYIYISNFKLISKAIRYLMHLQYFEDY</sequence>